<evidence type="ECO:0000313" key="3">
    <source>
        <dbReference type="Proteomes" id="UP001149163"/>
    </source>
</evidence>
<dbReference type="GeneID" id="81423821"/>
<dbReference type="Gene3D" id="3.40.710.10">
    <property type="entry name" value="DD-peptidase/beta-lactamase superfamily"/>
    <property type="match status" value="1"/>
</dbReference>
<dbReference type="AlphaFoldDB" id="A0A9W9LTZ7"/>
<organism evidence="2 3">
    <name type="scientific">Penicillium canariense</name>
    <dbReference type="NCBI Taxonomy" id="189055"/>
    <lineage>
        <taxon>Eukaryota</taxon>
        <taxon>Fungi</taxon>
        <taxon>Dikarya</taxon>
        <taxon>Ascomycota</taxon>
        <taxon>Pezizomycotina</taxon>
        <taxon>Eurotiomycetes</taxon>
        <taxon>Eurotiomycetidae</taxon>
        <taxon>Eurotiales</taxon>
        <taxon>Aspergillaceae</taxon>
        <taxon>Penicillium</taxon>
    </lineage>
</organism>
<dbReference type="PANTHER" id="PTHR43319:SF3">
    <property type="entry name" value="BETA-LACTAMASE-RELATED DOMAIN-CONTAINING PROTEIN"/>
    <property type="match status" value="1"/>
</dbReference>
<dbReference type="InterPro" id="IPR052907">
    <property type="entry name" value="Beta-lactamase/esterase"/>
</dbReference>
<proteinExistence type="predicted"/>
<comment type="caution">
    <text evidence="2">The sequence shown here is derived from an EMBL/GenBank/DDBJ whole genome shotgun (WGS) entry which is preliminary data.</text>
</comment>
<gene>
    <name evidence="2" type="ORF">N7482_002520</name>
</gene>
<accession>A0A9W9LTZ7</accession>
<dbReference type="EMBL" id="JAPQKN010000001">
    <property type="protein sequence ID" value="KAJ5176643.1"/>
    <property type="molecule type" value="Genomic_DNA"/>
</dbReference>
<dbReference type="PANTHER" id="PTHR43319">
    <property type="entry name" value="BETA-LACTAMASE-RELATED"/>
    <property type="match status" value="1"/>
</dbReference>
<dbReference type="OrthoDB" id="5946976at2759"/>
<sequence length="379" mass="41286">MSAVHGHCDPAFSKVRGLLEQKILSEEELGASLFVNIDGRDVIDVWGGYADRARSKPWTADTIAVVWSTSKCITNLAALLLIDRGLLDPSARVSQYWPEFAANGKENVQVWHVLTHSAGLPAWEKPITIDEVYDVPQANARLAAEALWWTPGTATGYHAITQGHIISELLLRITGKRAKEFIAEELARPLNADFQLGVREQDRSRVAEIISPPPFVPPADFDPNSLGARALTSPLMRAELAESPAFLDAEMSSGNGFGTAKGIARILSTISLGGVVDGQRLLSPETVRLAVTEQIRGTDLVLGKQVRFGMGFGLRVESGMSWIREGSCYWGGWGGSIAIMDVENRITICYVPSRMENAGPTGDARIESYVKAIYEIIGR</sequence>
<name>A0A9W9LTZ7_9EURO</name>
<evidence type="ECO:0000259" key="1">
    <source>
        <dbReference type="Pfam" id="PF00144"/>
    </source>
</evidence>
<dbReference type="InterPro" id="IPR001466">
    <property type="entry name" value="Beta-lactam-related"/>
</dbReference>
<reference evidence="2" key="1">
    <citation type="submission" date="2022-11" db="EMBL/GenBank/DDBJ databases">
        <authorList>
            <person name="Petersen C."/>
        </authorList>
    </citation>
    <scope>NUCLEOTIDE SEQUENCE</scope>
    <source>
        <strain evidence="2">IBT 26290</strain>
    </source>
</reference>
<dbReference type="RefSeq" id="XP_056548251.1">
    <property type="nucleotide sequence ID" value="XM_056684645.1"/>
</dbReference>
<dbReference type="Pfam" id="PF00144">
    <property type="entry name" value="Beta-lactamase"/>
    <property type="match status" value="1"/>
</dbReference>
<protein>
    <recommendedName>
        <fullName evidence="1">Beta-lactamase-related domain-containing protein</fullName>
    </recommendedName>
</protein>
<dbReference type="Proteomes" id="UP001149163">
    <property type="component" value="Unassembled WGS sequence"/>
</dbReference>
<dbReference type="InterPro" id="IPR012338">
    <property type="entry name" value="Beta-lactam/transpept-like"/>
</dbReference>
<dbReference type="SUPFAM" id="SSF56601">
    <property type="entry name" value="beta-lactamase/transpeptidase-like"/>
    <property type="match status" value="1"/>
</dbReference>
<evidence type="ECO:0000313" key="2">
    <source>
        <dbReference type="EMBL" id="KAJ5176643.1"/>
    </source>
</evidence>
<reference evidence="2" key="2">
    <citation type="journal article" date="2023" name="IMA Fungus">
        <title>Comparative genomic study of the Penicillium genus elucidates a diverse pangenome and 15 lateral gene transfer events.</title>
        <authorList>
            <person name="Petersen C."/>
            <person name="Sorensen T."/>
            <person name="Nielsen M.R."/>
            <person name="Sondergaard T.E."/>
            <person name="Sorensen J.L."/>
            <person name="Fitzpatrick D.A."/>
            <person name="Frisvad J.C."/>
            <person name="Nielsen K.L."/>
        </authorList>
    </citation>
    <scope>NUCLEOTIDE SEQUENCE</scope>
    <source>
        <strain evidence="2">IBT 26290</strain>
    </source>
</reference>
<feature type="domain" description="Beta-lactamase-related" evidence="1">
    <location>
        <begin position="27"/>
        <end position="360"/>
    </location>
</feature>
<keyword evidence="3" id="KW-1185">Reference proteome</keyword>